<dbReference type="Gene3D" id="3.40.50.720">
    <property type="entry name" value="NAD(P)-binding Rossmann-like Domain"/>
    <property type="match status" value="1"/>
</dbReference>
<evidence type="ECO:0000256" key="2">
    <source>
        <dbReference type="ARBA" id="ARBA00023002"/>
    </source>
</evidence>
<dbReference type="RefSeq" id="WP_188073664.1">
    <property type="nucleotide sequence ID" value="NZ_BSPS01000017.1"/>
</dbReference>
<dbReference type="InterPro" id="IPR020904">
    <property type="entry name" value="Sc_DH/Rdtase_CS"/>
</dbReference>
<comment type="caution">
    <text evidence="4">The sequence shown here is derived from an EMBL/GenBank/DDBJ whole genome shotgun (WGS) entry which is preliminary data.</text>
</comment>
<sequence length="248" mass="25858">MDLAGKYGLVTGAGSGMGRAAALAMAREGATLLLIGRRIEPLETVAREIEAAGGEAFAWSADVTIREEIQGAVAEAVTRFGRLDLAFNNAGGHADFKPIDRTSEQESEWVIDLNFKAAYWGVKYQVEAMRANGGGAIVNNASIFGLKAMPGIAHYVASKFAVVGLTRAVALESADAGIRVNAICPGGTETPNFLRVTGGDAHAMDDVVPMKRIGQPQEIAEAVVWLMSSRAAYVTGATLSVDGGMSAG</sequence>
<dbReference type="FunFam" id="3.40.50.720:FF:000084">
    <property type="entry name" value="Short-chain dehydrogenase reductase"/>
    <property type="match status" value="1"/>
</dbReference>
<accession>A0A7W6BNH5</accession>
<evidence type="ECO:0000313" key="4">
    <source>
        <dbReference type="EMBL" id="MBB3928382.1"/>
    </source>
</evidence>
<dbReference type="CDD" id="cd05233">
    <property type="entry name" value="SDR_c"/>
    <property type="match status" value="1"/>
</dbReference>
<dbReference type="PANTHER" id="PTHR24321:SF8">
    <property type="entry name" value="ESTRADIOL 17-BETA-DEHYDROGENASE 8-RELATED"/>
    <property type="match status" value="1"/>
</dbReference>
<evidence type="ECO:0000313" key="5">
    <source>
        <dbReference type="Proteomes" id="UP000571950"/>
    </source>
</evidence>
<dbReference type="InterPro" id="IPR036291">
    <property type="entry name" value="NAD(P)-bd_dom_sf"/>
</dbReference>
<protein>
    <submittedName>
        <fullName evidence="4">NAD(P)-dependent dehydrogenase (Short-subunit alcohol dehydrogenase family)</fullName>
    </submittedName>
</protein>
<comment type="catalytic activity">
    <reaction evidence="3">
        <text>2,5-dichlorocyclohexa-2,5-dien-1,4-diol + NAD(+) = 2,5-dichlorohydroquinone + NADH + H(+)</text>
        <dbReference type="Rhea" id="RHEA:15741"/>
        <dbReference type="ChEBI" id="CHEBI:15378"/>
        <dbReference type="ChEBI" id="CHEBI:27545"/>
        <dbReference type="ChEBI" id="CHEBI:28975"/>
        <dbReference type="ChEBI" id="CHEBI:57540"/>
        <dbReference type="ChEBI" id="CHEBI:57945"/>
    </reaction>
</comment>
<organism evidence="4 5">
    <name type="scientific">Sphingobium jiangsuense</name>
    <dbReference type="NCBI Taxonomy" id="870476"/>
    <lineage>
        <taxon>Bacteria</taxon>
        <taxon>Pseudomonadati</taxon>
        <taxon>Pseudomonadota</taxon>
        <taxon>Alphaproteobacteria</taxon>
        <taxon>Sphingomonadales</taxon>
        <taxon>Sphingomonadaceae</taxon>
        <taxon>Sphingobium</taxon>
    </lineage>
</organism>
<dbReference type="PANTHER" id="PTHR24321">
    <property type="entry name" value="DEHYDROGENASES, SHORT CHAIN"/>
    <property type="match status" value="1"/>
</dbReference>
<dbReference type="Proteomes" id="UP000571950">
    <property type="component" value="Unassembled WGS sequence"/>
</dbReference>
<comment type="similarity">
    <text evidence="1">Belongs to the short-chain dehydrogenases/reductases (SDR) family.</text>
</comment>
<dbReference type="GO" id="GO:0016491">
    <property type="term" value="F:oxidoreductase activity"/>
    <property type="evidence" value="ECO:0007669"/>
    <property type="project" value="UniProtKB-KW"/>
</dbReference>
<dbReference type="PROSITE" id="PS00061">
    <property type="entry name" value="ADH_SHORT"/>
    <property type="match status" value="1"/>
</dbReference>
<evidence type="ECO:0000256" key="1">
    <source>
        <dbReference type="ARBA" id="ARBA00006484"/>
    </source>
</evidence>
<evidence type="ECO:0000256" key="3">
    <source>
        <dbReference type="ARBA" id="ARBA00051383"/>
    </source>
</evidence>
<keyword evidence="2" id="KW-0560">Oxidoreductase</keyword>
<dbReference type="Pfam" id="PF13561">
    <property type="entry name" value="adh_short_C2"/>
    <property type="match status" value="1"/>
</dbReference>
<dbReference type="PRINTS" id="PR00081">
    <property type="entry name" value="GDHRDH"/>
</dbReference>
<dbReference type="PRINTS" id="PR00080">
    <property type="entry name" value="SDRFAMILY"/>
</dbReference>
<dbReference type="AlphaFoldDB" id="A0A7W6BNH5"/>
<gene>
    <name evidence="4" type="ORF">GGR43_004126</name>
</gene>
<dbReference type="NCBIfam" id="NF005559">
    <property type="entry name" value="PRK07231.1"/>
    <property type="match status" value="1"/>
</dbReference>
<dbReference type="InterPro" id="IPR002347">
    <property type="entry name" value="SDR_fam"/>
</dbReference>
<name>A0A7W6BNH5_9SPHN</name>
<dbReference type="EMBL" id="JACIDT010000023">
    <property type="protein sequence ID" value="MBB3928382.1"/>
    <property type="molecule type" value="Genomic_DNA"/>
</dbReference>
<keyword evidence="5" id="KW-1185">Reference proteome</keyword>
<reference evidence="4 5" key="1">
    <citation type="submission" date="2020-08" db="EMBL/GenBank/DDBJ databases">
        <title>Genomic Encyclopedia of Type Strains, Phase IV (KMG-IV): sequencing the most valuable type-strain genomes for metagenomic binning, comparative biology and taxonomic classification.</title>
        <authorList>
            <person name="Goeker M."/>
        </authorList>
    </citation>
    <scope>NUCLEOTIDE SEQUENCE [LARGE SCALE GENOMIC DNA]</scope>
    <source>
        <strain evidence="4 5">DSM 26189</strain>
    </source>
</reference>
<proteinExistence type="inferred from homology"/>
<dbReference type="SUPFAM" id="SSF51735">
    <property type="entry name" value="NAD(P)-binding Rossmann-fold domains"/>
    <property type="match status" value="1"/>
</dbReference>